<dbReference type="Proteomes" id="UP001058533">
    <property type="component" value="Chromosome"/>
</dbReference>
<feature type="transmembrane region" description="Helical" evidence="1">
    <location>
        <begin position="231"/>
        <end position="250"/>
    </location>
</feature>
<sequence>MADAAPPAPAAKALGCPSCGGTLAVRAAGYTVTIACQYCSSILDVSQPQVKLVTQYHEAAARLEIPLGTRGTLRGVEWEAIGYLARSERGQYGWEEYLLFNPYHGYRWLIANRGGWSFGELLTVVPGHEGGITLDGKRYKPFFADGTAQVDYVVGEFYWRVKRGETVRTDDWVRPGFMLSREADDREVSWSLSELLDPKEMKAFGVTANPSPSPPLPHQPSPHVGWLKQGLVVALLAIAVLLGVAIFSGGGGTVFTGTAPIAADGSEQEATLGPFTLARARQGVKIETRVPALSNGWVDINYALVSRADQKAYTASKAAEAYSGRDTDGSWSEGSRSTGASFAAVPAGTYDLIVSYRGNVWVDPTAPLNGGSNPGDFFGGGGAAAPQPAAPDWRRDGGEPPQLQIEVRTTRFQGGVLVLALFLIAIPLLIGLIRHAAFESARSGESDFAPVLSDEED</sequence>
<accession>A0ABY5L8D6</accession>
<dbReference type="RefSeq" id="WP_256505593.1">
    <property type="nucleotide sequence ID" value="NZ_CP101740.1"/>
</dbReference>
<protein>
    <submittedName>
        <fullName evidence="3">DUF4178 domain-containing protein</fullName>
    </submittedName>
</protein>
<name>A0ABY5L8D6_9SPHN</name>
<evidence type="ECO:0000313" key="3">
    <source>
        <dbReference type="EMBL" id="UUL81858.1"/>
    </source>
</evidence>
<evidence type="ECO:0000313" key="4">
    <source>
        <dbReference type="Proteomes" id="UP001058533"/>
    </source>
</evidence>
<keyword evidence="1" id="KW-1133">Transmembrane helix</keyword>
<gene>
    <name evidence="3" type="ORF">NMP03_11725</name>
</gene>
<dbReference type="EMBL" id="CP101740">
    <property type="protein sequence ID" value="UUL81858.1"/>
    <property type="molecule type" value="Genomic_DNA"/>
</dbReference>
<reference evidence="3" key="1">
    <citation type="submission" date="2022-07" db="EMBL/GenBank/DDBJ databases">
        <title>Sphingomonas sp. nov., a novel bacterium isolated from the north slope of the Mount Everest.</title>
        <authorList>
            <person name="Cui X."/>
            <person name="Liu Y."/>
        </authorList>
    </citation>
    <scope>NUCLEOTIDE SEQUENCE</scope>
    <source>
        <strain evidence="3">S5-59</strain>
    </source>
</reference>
<feature type="domain" description="DUF4178" evidence="2">
    <location>
        <begin position="67"/>
        <end position="198"/>
    </location>
</feature>
<keyword evidence="4" id="KW-1185">Reference proteome</keyword>
<dbReference type="InterPro" id="IPR025235">
    <property type="entry name" value="DUF4178"/>
</dbReference>
<dbReference type="Pfam" id="PF13785">
    <property type="entry name" value="DUF4178"/>
    <property type="match status" value="1"/>
</dbReference>
<evidence type="ECO:0000256" key="1">
    <source>
        <dbReference type="SAM" id="Phobius"/>
    </source>
</evidence>
<feature type="transmembrane region" description="Helical" evidence="1">
    <location>
        <begin position="412"/>
        <end position="433"/>
    </location>
</feature>
<proteinExistence type="predicted"/>
<evidence type="ECO:0000259" key="2">
    <source>
        <dbReference type="Pfam" id="PF13785"/>
    </source>
</evidence>
<keyword evidence="1" id="KW-0812">Transmembrane</keyword>
<organism evidence="3 4">
    <name type="scientific">Sphingomonas qomolangmaensis</name>
    <dbReference type="NCBI Taxonomy" id="2918765"/>
    <lineage>
        <taxon>Bacteria</taxon>
        <taxon>Pseudomonadati</taxon>
        <taxon>Pseudomonadota</taxon>
        <taxon>Alphaproteobacteria</taxon>
        <taxon>Sphingomonadales</taxon>
        <taxon>Sphingomonadaceae</taxon>
        <taxon>Sphingomonas</taxon>
    </lineage>
</organism>
<keyword evidence="1" id="KW-0472">Membrane</keyword>